<dbReference type="Gene3D" id="2.60.120.10">
    <property type="entry name" value="Jelly Rolls"/>
    <property type="match status" value="1"/>
</dbReference>
<protein>
    <recommendedName>
        <fullName evidence="3">Cyclic nucleotide-binding domain-containing protein</fullName>
    </recommendedName>
</protein>
<dbReference type="AlphaFoldDB" id="A0A813L770"/>
<name>A0A813L770_POLGL</name>
<accession>A0A813L770</accession>
<dbReference type="Pfam" id="PF25562">
    <property type="entry name" value="CNBH_CNNM2_C"/>
    <property type="match status" value="1"/>
</dbReference>
<comment type="caution">
    <text evidence="1">The sequence shown here is derived from an EMBL/GenBank/DDBJ whole genome shotgun (WGS) entry which is preliminary data.</text>
</comment>
<dbReference type="SUPFAM" id="SSF51206">
    <property type="entry name" value="cAMP-binding domain-like"/>
    <property type="match status" value="1"/>
</dbReference>
<reference evidence="1" key="1">
    <citation type="submission" date="2021-02" db="EMBL/GenBank/DDBJ databases">
        <authorList>
            <person name="Dougan E. K."/>
            <person name="Rhodes N."/>
            <person name="Thang M."/>
            <person name="Chan C."/>
        </authorList>
    </citation>
    <scope>NUCLEOTIDE SEQUENCE</scope>
</reference>
<evidence type="ECO:0008006" key="3">
    <source>
        <dbReference type="Google" id="ProtNLM"/>
    </source>
</evidence>
<gene>
    <name evidence="1" type="ORF">PGLA2088_LOCUS39958</name>
</gene>
<evidence type="ECO:0000313" key="1">
    <source>
        <dbReference type="EMBL" id="CAE8718212.1"/>
    </source>
</evidence>
<organism evidence="1 2">
    <name type="scientific">Polarella glacialis</name>
    <name type="common">Dinoflagellate</name>
    <dbReference type="NCBI Taxonomy" id="89957"/>
    <lineage>
        <taxon>Eukaryota</taxon>
        <taxon>Sar</taxon>
        <taxon>Alveolata</taxon>
        <taxon>Dinophyceae</taxon>
        <taxon>Suessiales</taxon>
        <taxon>Suessiaceae</taxon>
        <taxon>Polarella</taxon>
    </lineage>
</organism>
<dbReference type="EMBL" id="CAJNNW010033336">
    <property type="protein sequence ID" value="CAE8718212.1"/>
    <property type="molecule type" value="Genomic_DNA"/>
</dbReference>
<evidence type="ECO:0000313" key="2">
    <source>
        <dbReference type="Proteomes" id="UP000626109"/>
    </source>
</evidence>
<dbReference type="InterPro" id="IPR014710">
    <property type="entry name" value="RmlC-like_jellyroll"/>
</dbReference>
<sequence>MAAKAQQLGEDEAEAVLSFLVTTQKAFAKSLILEEELLRLLCELQPQLVGRREELYSRGQMPSYVTLVLQGAIRVTSGEDQYESTVGPWGLLGMQRLSQKDYVCDFTAVAVTDGCLVLKIHYERYLRALEISQVLRVDRLRNGYAGQGQ</sequence>
<dbReference type="InterPro" id="IPR018490">
    <property type="entry name" value="cNMP-bd_dom_sf"/>
</dbReference>
<dbReference type="Proteomes" id="UP000626109">
    <property type="component" value="Unassembled WGS sequence"/>
</dbReference>
<proteinExistence type="predicted"/>